<sequence>MKCSLIGSILILLGFVLSTQAYQLIAQYDSYPWTKCSPFEASKKNCPVGEACLKLKSFSTGYAWNWAMRCQSREEYIQQEDKYFYAG</sequence>
<dbReference type="EMBL" id="HACA01013164">
    <property type="protein sequence ID" value="CDW30525.1"/>
    <property type="molecule type" value="Transcribed_RNA"/>
</dbReference>
<evidence type="ECO:0008006" key="3">
    <source>
        <dbReference type="Google" id="ProtNLM"/>
    </source>
</evidence>
<dbReference type="AlphaFoldDB" id="A0A0K2TXF3"/>
<evidence type="ECO:0000313" key="2">
    <source>
        <dbReference type="EMBL" id="CDW30525.1"/>
    </source>
</evidence>
<reference evidence="2" key="1">
    <citation type="submission" date="2014-05" db="EMBL/GenBank/DDBJ databases">
        <authorList>
            <person name="Chronopoulou M."/>
        </authorList>
    </citation>
    <scope>NUCLEOTIDE SEQUENCE</scope>
    <source>
        <tissue evidence="2">Whole organism</tissue>
    </source>
</reference>
<keyword evidence="1" id="KW-0732">Signal</keyword>
<accession>A0A0K2TXF3</accession>
<name>A0A0K2TXF3_LEPSM</name>
<evidence type="ECO:0000256" key="1">
    <source>
        <dbReference type="SAM" id="SignalP"/>
    </source>
</evidence>
<feature type="chain" id="PRO_5005488186" description="Secreted protein" evidence="1">
    <location>
        <begin position="22"/>
        <end position="87"/>
    </location>
</feature>
<proteinExistence type="predicted"/>
<organism evidence="2">
    <name type="scientific">Lepeophtheirus salmonis</name>
    <name type="common">Salmon louse</name>
    <name type="synonym">Caligus salmonis</name>
    <dbReference type="NCBI Taxonomy" id="72036"/>
    <lineage>
        <taxon>Eukaryota</taxon>
        <taxon>Metazoa</taxon>
        <taxon>Ecdysozoa</taxon>
        <taxon>Arthropoda</taxon>
        <taxon>Crustacea</taxon>
        <taxon>Multicrustacea</taxon>
        <taxon>Hexanauplia</taxon>
        <taxon>Copepoda</taxon>
        <taxon>Siphonostomatoida</taxon>
        <taxon>Caligidae</taxon>
        <taxon>Lepeophtheirus</taxon>
    </lineage>
</organism>
<feature type="signal peptide" evidence="1">
    <location>
        <begin position="1"/>
        <end position="21"/>
    </location>
</feature>
<protein>
    <recommendedName>
        <fullName evidence="3">Secreted protein</fullName>
    </recommendedName>
</protein>